<dbReference type="InterPro" id="IPR051796">
    <property type="entry name" value="ISF_SsuE-like"/>
</dbReference>
<keyword evidence="2" id="KW-0288">FMN</keyword>
<keyword evidence="1" id="KW-0285">Flavoprotein</keyword>
<dbReference type="Proteomes" id="UP000051638">
    <property type="component" value="Unassembled WGS sequence"/>
</dbReference>
<dbReference type="PANTHER" id="PTHR43278">
    <property type="entry name" value="NAD(P)H-DEPENDENT FMN-CONTAINING OXIDOREDUCTASE YWQN-RELATED"/>
    <property type="match status" value="1"/>
</dbReference>
<dbReference type="Pfam" id="PF02525">
    <property type="entry name" value="Flavodoxin_2"/>
    <property type="match status" value="1"/>
</dbReference>
<organism evidence="4 5">
    <name type="scientific">Loigolactobacillus rennini DSM 20253</name>
    <dbReference type="NCBI Taxonomy" id="1423796"/>
    <lineage>
        <taxon>Bacteria</taxon>
        <taxon>Bacillati</taxon>
        <taxon>Bacillota</taxon>
        <taxon>Bacilli</taxon>
        <taxon>Lactobacillales</taxon>
        <taxon>Lactobacillaceae</taxon>
        <taxon>Loigolactobacillus</taxon>
    </lineage>
</organism>
<dbReference type="InterPro" id="IPR003680">
    <property type="entry name" value="Flavodoxin_fold"/>
</dbReference>
<dbReference type="InterPro" id="IPR029039">
    <property type="entry name" value="Flavoprotein-like_sf"/>
</dbReference>
<evidence type="ECO:0000259" key="3">
    <source>
        <dbReference type="Pfam" id="PF02525"/>
    </source>
</evidence>
<gene>
    <name evidence="4" type="ORF">FC24_GL001161</name>
</gene>
<name>A0A0R2D4S2_9LACO</name>
<evidence type="ECO:0000313" key="5">
    <source>
        <dbReference type="Proteomes" id="UP000051638"/>
    </source>
</evidence>
<evidence type="ECO:0000256" key="2">
    <source>
        <dbReference type="ARBA" id="ARBA00022643"/>
    </source>
</evidence>
<keyword evidence="5" id="KW-1185">Reference proteome</keyword>
<dbReference type="SUPFAM" id="SSF52218">
    <property type="entry name" value="Flavoproteins"/>
    <property type="match status" value="1"/>
</dbReference>
<dbReference type="STRING" id="1423796.FC24_GL001161"/>
<dbReference type="PANTHER" id="PTHR43278:SF4">
    <property type="entry name" value="NAD(P)H-DEPENDENT FMN-CONTAINING OXIDOREDUCTASE YWQN-RELATED"/>
    <property type="match status" value="1"/>
</dbReference>
<evidence type="ECO:0000256" key="1">
    <source>
        <dbReference type="ARBA" id="ARBA00022630"/>
    </source>
</evidence>
<protein>
    <recommendedName>
        <fullName evidence="3">Flavodoxin-like fold domain-containing protein</fullName>
    </recommendedName>
</protein>
<comment type="caution">
    <text evidence="4">The sequence shown here is derived from an EMBL/GenBank/DDBJ whole genome shotgun (WGS) entry which is preliminary data.</text>
</comment>
<sequence>MIMGKKVVVLTGSPHQNGTSEKLADAFIKGAEAKHTIYRFDAGKRADDLHYLKVSPEETTIHEDDVVSQEVLPQLVKADVVVFCTSLYYYGINAQLKAVIDRFYEFNHELKENKTVYVLITGNSDGDRNSQAYQPLTSYFDQLCRYMRWDKKGEVLAADASDKAKLTQHIKEATQLGQTI</sequence>
<dbReference type="Gene3D" id="3.40.50.360">
    <property type="match status" value="1"/>
</dbReference>
<evidence type="ECO:0000313" key="4">
    <source>
        <dbReference type="EMBL" id="KRM98645.1"/>
    </source>
</evidence>
<accession>A0A0R2D4S2</accession>
<proteinExistence type="predicted"/>
<dbReference type="PATRIC" id="fig|1423796.3.peg.1186"/>
<reference evidence="4 5" key="1">
    <citation type="journal article" date="2015" name="Genome Announc.">
        <title>Expanding the biotechnology potential of lactobacilli through comparative genomics of 213 strains and associated genera.</title>
        <authorList>
            <person name="Sun Z."/>
            <person name="Harris H.M."/>
            <person name="McCann A."/>
            <person name="Guo C."/>
            <person name="Argimon S."/>
            <person name="Zhang W."/>
            <person name="Yang X."/>
            <person name="Jeffery I.B."/>
            <person name="Cooney J.C."/>
            <person name="Kagawa T.F."/>
            <person name="Liu W."/>
            <person name="Song Y."/>
            <person name="Salvetti E."/>
            <person name="Wrobel A."/>
            <person name="Rasinkangas P."/>
            <person name="Parkhill J."/>
            <person name="Rea M.C."/>
            <person name="O'Sullivan O."/>
            <person name="Ritari J."/>
            <person name="Douillard F.P."/>
            <person name="Paul Ross R."/>
            <person name="Yang R."/>
            <person name="Briner A.E."/>
            <person name="Felis G.E."/>
            <person name="de Vos W.M."/>
            <person name="Barrangou R."/>
            <person name="Klaenhammer T.R."/>
            <person name="Caufield P.W."/>
            <person name="Cui Y."/>
            <person name="Zhang H."/>
            <person name="O'Toole P.W."/>
        </authorList>
    </citation>
    <scope>NUCLEOTIDE SEQUENCE [LARGE SCALE GENOMIC DNA]</scope>
    <source>
        <strain evidence="4 5">DSM 20253</strain>
    </source>
</reference>
<dbReference type="EMBL" id="AYYI01000029">
    <property type="protein sequence ID" value="KRM98645.1"/>
    <property type="molecule type" value="Genomic_DNA"/>
</dbReference>
<feature type="domain" description="Flavodoxin-like fold" evidence="3">
    <location>
        <begin position="5"/>
        <end position="173"/>
    </location>
</feature>
<dbReference type="AlphaFoldDB" id="A0A0R2D4S2"/>